<sequence length="202" mass="22088">MWSKLTYLFGGPFDASLGLFLIIGGFVFCLAAIALPFFGLWSLFGKCGIERWRGLVPFYNVWMLTRLTCGKSLLFWVQLALQALCFLTALVFEFGALKLPLTVLFFVAQALVGVLIGLAVSRSFGSGPGFGVGIGLLPSVFLFILGLDKTEYLGPEITTYFAESAENDETEASPDSDDDSKTPQKSEEQHVDNDAETQDAEK</sequence>
<feature type="transmembrane region" description="Helical" evidence="2">
    <location>
        <begin position="20"/>
        <end position="44"/>
    </location>
</feature>
<accession>A0A9D1HWI2</accession>
<feature type="transmembrane region" description="Helical" evidence="2">
    <location>
        <begin position="127"/>
        <end position="147"/>
    </location>
</feature>
<comment type="caution">
    <text evidence="3">The sequence shown here is derived from an EMBL/GenBank/DDBJ whole genome shotgun (WGS) entry which is preliminary data.</text>
</comment>
<keyword evidence="2" id="KW-0812">Transmembrane</keyword>
<keyword evidence="2" id="KW-1133">Transmembrane helix</keyword>
<name>A0A9D1HWI2_9ACTN</name>
<dbReference type="EMBL" id="DVMQ01000013">
    <property type="protein sequence ID" value="HIU24031.1"/>
    <property type="molecule type" value="Genomic_DNA"/>
</dbReference>
<dbReference type="Proteomes" id="UP000824078">
    <property type="component" value="Unassembled WGS sequence"/>
</dbReference>
<protein>
    <submittedName>
        <fullName evidence="3">Uncharacterized protein</fullName>
    </submittedName>
</protein>
<feature type="region of interest" description="Disordered" evidence="1">
    <location>
        <begin position="163"/>
        <end position="202"/>
    </location>
</feature>
<feature type="transmembrane region" description="Helical" evidence="2">
    <location>
        <begin position="73"/>
        <end position="95"/>
    </location>
</feature>
<organism evidence="3 4">
    <name type="scientific">Candidatus Coprovicinus avistercoris</name>
    <dbReference type="NCBI Taxonomy" id="2840754"/>
    <lineage>
        <taxon>Bacteria</taxon>
        <taxon>Bacillati</taxon>
        <taxon>Actinomycetota</taxon>
        <taxon>Coriobacteriia</taxon>
        <taxon>Coriobacteriales</taxon>
        <taxon>Coriobacteriaceae</taxon>
        <taxon>Coriobacteriaceae incertae sedis</taxon>
        <taxon>Candidatus Coprovicinus</taxon>
    </lineage>
</organism>
<feature type="compositionally biased region" description="Basic and acidic residues" evidence="1">
    <location>
        <begin position="179"/>
        <end position="202"/>
    </location>
</feature>
<feature type="compositionally biased region" description="Acidic residues" evidence="1">
    <location>
        <begin position="165"/>
        <end position="178"/>
    </location>
</feature>
<dbReference type="AlphaFoldDB" id="A0A9D1HWI2"/>
<evidence type="ECO:0000313" key="3">
    <source>
        <dbReference type="EMBL" id="HIU24031.1"/>
    </source>
</evidence>
<dbReference type="Pfam" id="PF18936">
    <property type="entry name" value="DUF5684"/>
    <property type="match status" value="1"/>
</dbReference>
<feature type="transmembrane region" description="Helical" evidence="2">
    <location>
        <begin position="101"/>
        <end position="120"/>
    </location>
</feature>
<dbReference type="InterPro" id="IPR043739">
    <property type="entry name" value="DUF5684"/>
</dbReference>
<proteinExistence type="predicted"/>
<keyword evidence="2" id="KW-0472">Membrane</keyword>
<evidence type="ECO:0000256" key="2">
    <source>
        <dbReference type="SAM" id="Phobius"/>
    </source>
</evidence>
<reference evidence="3" key="2">
    <citation type="journal article" date="2021" name="PeerJ">
        <title>Extensive microbial diversity within the chicken gut microbiome revealed by metagenomics and culture.</title>
        <authorList>
            <person name="Gilroy R."/>
            <person name="Ravi A."/>
            <person name="Getino M."/>
            <person name="Pursley I."/>
            <person name="Horton D.L."/>
            <person name="Alikhan N.F."/>
            <person name="Baker D."/>
            <person name="Gharbi K."/>
            <person name="Hall N."/>
            <person name="Watson M."/>
            <person name="Adriaenssens E.M."/>
            <person name="Foster-Nyarko E."/>
            <person name="Jarju S."/>
            <person name="Secka A."/>
            <person name="Antonio M."/>
            <person name="Oren A."/>
            <person name="Chaudhuri R.R."/>
            <person name="La Ragione R."/>
            <person name="Hildebrand F."/>
            <person name="Pallen M.J."/>
        </authorList>
    </citation>
    <scope>NUCLEOTIDE SEQUENCE</scope>
    <source>
        <strain evidence="3">ChiHjej12B11-29160</strain>
    </source>
</reference>
<reference evidence="3" key="1">
    <citation type="submission" date="2020-10" db="EMBL/GenBank/DDBJ databases">
        <authorList>
            <person name="Gilroy R."/>
        </authorList>
    </citation>
    <scope>NUCLEOTIDE SEQUENCE</scope>
    <source>
        <strain evidence="3">ChiHjej12B11-29160</strain>
    </source>
</reference>
<gene>
    <name evidence="3" type="ORF">IAD17_03835</name>
</gene>
<evidence type="ECO:0000313" key="4">
    <source>
        <dbReference type="Proteomes" id="UP000824078"/>
    </source>
</evidence>
<evidence type="ECO:0000256" key="1">
    <source>
        <dbReference type="SAM" id="MobiDB-lite"/>
    </source>
</evidence>